<comment type="subcellular location">
    <subcellularLocation>
        <location evidence="2">Membrane</location>
    </subcellularLocation>
    <subcellularLocation>
        <location evidence="3">Secreted</location>
    </subcellularLocation>
</comment>
<evidence type="ECO:0000259" key="10">
    <source>
        <dbReference type="Pfam" id="PF13229"/>
    </source>
</evidence>
<dbReference type="GO" id="GO:0005576">
    <property type="term" value="C:extracellular region"/>
    <property type="evidence" value="ECO:0007669"/>
    <property type="project" value="UniProtKB-SubCell"/>
</dbReference>
<evidence type="ECO:0000256" key="8">
    <source>
        <dbReference type="ARBA" id="ARBA00023136"/>
    </source>
</evidence>
<accession>A0A8J3JK88</accession>
<dbReference type="RefSeq" id="WP_203747063.1">
    <property type="nucleotide sequence ID" value="NZ_BONF01000019.1"/>
</dbReference>
<dbReference type="EMBL" id="BONF01000019">
    <property type="protein sequence ID" value="GIF82201.1"/>
    <property type="molecule type" value="Genomic_DNA"/>
</dbReference>
<evidence type="ECO:0000256" key="9">
    <source>
        <dbReference type="SAM" id="SignalP"/>
    </source>
</evidence>
<dbReference type="InterPro" id="IPR039448">
    <property type="entry name" value="Beta_helix"/>
</dbReference>
<evidence type="ECO:0000256" key="2">
    <source>
        <dbReference type="ARBA" id="ARBA00004370"/>
    </source>
</evidence>
<evidence type="ECO:0000256" key="1">
    <source>
        <dbReference type="ARBA" id="ARBA00002822"/>
    </source>
</evidence>
<dbReference type="SUPFAM" id="SSF51126">
    <property type="entry name" value="Pectin lyase-like"/>
    <property type="match status" value="1"/>
</dbReference>
<dbReference type="PANTHER" id="PTHR38340:SF1">
    <property type="entry name" value="S-LAYER PROTEIN"/>
    <property type="match status" value="1"/>
</dbReference>
<dbReference type="InterPro" id="IPR006626">
    <property type="entry name" value="PbH1"/>
</dbReference>
<keyword evidence="12" id="KW-1185">Reference proteome</keyword>
<dbReference type="InterPro" id="IPR012334">
    <property type="entry name" value="Pectin_lyas_fold"/>
</dbReference>
<feature type="chain" id="PRO_5035147480" description="Right handed beta helix domain-containing protein" evidence="9">
    <location>
        <begin position="25"/>
        <end position="623"/>
    </location>
</feature>
<evidence type="ECO:0000313" key="12">
    <source>
        <dbReference type="Proteomes" id="UP000601223"/>
    </source>
</evidence>
<dbReference type="Pfam" id="PF13229">
    <property type="entry name" value="Beta_helix"/>
    <property type="match status" value="1"/>
</dbReference>
<keyword evidence="6" id="KW-0677">Repeat</keyword>
<dbReference type="InterPro" id="IPR011050">
    <property type="entry name" value="Pectin_lyase_fold/virulence"/>
</dbReference>
<evidence type="ECO:0000256" key="5">
    <source>
        <dbReference type="ARBA" id="ARBA00022656"/>
    </source>
</evidence>
<dbReference type="PRINTS" id="PR00313">
    <property type="entry name" value="CABNDNGRPT"/>
</dbReference>
<keyword evidence="7" id="KW-0843">Virulence</keyword>
<dbReference type="PROSITE" id="PS00330">
    <property type="entry name" value="HEMOLYSIN_CALCIUM"/>
    <property type="match status" value="3"/>
</dbReference>
<evidence type="ECO:0000256" key="3">
    <source>
        <dbReference type="ARBA" id="ARBA00004613"/>
    </source>
</evidence>
<dbReference type="InterPro" id="IPR050557">
    <property type="entry name" value="RTX_toxin/Mannuronan_C5-epim"/>
</dbReference>
<dbReference type="InterPro" id="IPR018511">
    <property type="entry name" value="Hemolysin-typ_Ca-bd_CS"/>
</dbReference>
<keyword evidence="4" id="KW-0964">Secreted</keyword>
<comment type="function">
    <text evidence="1">Converts beta-D-mannuronic acid (M) to alpha-L-guluronic acid (G), producing a polymer with gel-forming capacity, required for the formation of the cyst coat.</text>
</comment>
<dbReference type="Proteomes" id="UP000601223">
    <property type="component" value="Unassembled WGS sequence"/>
</dbReference>
<dbReference type="Gene3D" id="2.160.20.10">
    <property type="entry name" value="Single-stranded right-handed beta-helix, Pectin lyase-like"/>
    <property type="match status" value="1"/>
</dbReference>
<evidence type="ECO:0000256" key="7">
    <source>
        <dbReference type="ARBA" id="ARBA00023026"/>
    </source>
</evidence>
<dbReference type="GO" id="GO:0090729">
    <property type="term" value="F:toxin activity"/>
    <property type="evidence" value="ECO:0007669"/>
    <property type="project" value="UniProtKB-KW"/>
</dbReference>
<dbReference type="InterPro" id="IPR001343">
    <property type="entry name" value="Hemolysn_Ca-bd"/>
</dbReference>
<evidence type="ECO:0000256" key="4">
    <source>
        <dbReference type="ARBA" id="ARBA00022525"/>
    </source>
</evidence>
<dbReference type="GO" id="GO:0016020">
    <property type="term" value="C:membrane"/>
    <property type="evidence" value="ECO:0007669"/>
    <property type="project" value="UniProtKB-SubCell"/>
</dbReference>
<dbReference type="AlphaFoldDB" id="A0A8J3JK88"/>
<dbReference type="InterPro" id="IPR003995">
    <property type="entry name" value="RTX_toxin_determinant-A"/>
</dbReference>
<dbReference type="Gene3D" id="2.150.10.10">
    <property type="entry name" value="Serralysin-like metalloprotease, C-terminal"/>
    <property type="match status" value="1"/>
</dbReference>
<dbReference type="NCBIfam" id="NF041518">
    <property type="entry name" value="choice_anch_Q"/>
    <property type="match status" value="1"/>
</dbReference>
<protein>
    <recommendedName>
        <fullName evidence="10">Right handed beta helix domain-containing protein</fullName>
    </recommendedName>
</protein>
<sequence>MRRTFALLLVIPALVVLPAAPALAATVTVTTTADVVNGGDGLVSLREAVDAANAAAGPTTIELAAGAYTLSLCADDDTNAGGDLDVTTAQPVTVDGGGATVTQTCANERLLHTLDTAGTVIVQDVTLTGGEGPGAAAQYAGDLDVVDSTVSGNDAGGGAVLNSEDGISGASLDLTGSTLGPNTGTGIRVSFGTVHVTDSVIWQHTLRGVGLIDGALTVTGSTVTQNGTGGLSTTGQGSGLFALTDSTVSDNDGTGVTCSACGHLEVTGSTISGNSPGPSSPGGGIVVNADQDTPTDELHVYVTNSTVSGNTREGAGGGLGVFILENTDGPPPAQIVLTGSTFSANGALGANGRGGGVYAETGETRVDNSTLTGNNANVSGGALFGAGGDVFLRHATVYGNFGPAASNVATGADLHAFASVVALGTGGADECAIAGTTTSTGYNVGGDGSCAFVAGPGDLNTTPDAGLLSLATNGGPTQTLLPTAASPVNGRVPAGACTVLTTDQRGTARPQGAACETGAVEVSEVPPAPVCTKTGTPGPDVLIGTPGADVLCGLGGADTLLGLGGDDELRGGDGNDLLIGGAGDDTLRGGAGADLLIGAPGTDVYDGGPGGDLCVRPSGTPFC</sequence>
<keyword evidence="5" id="KW-0800">Toxin</keyword>
<name>A0A8J3JK88_9ACTN</name>
<feature type="signal peptide" evidence="9">
    <location>
        <begin position="1"/>
        <end position="24"/>
    </location>
</feature>
<comment type="caution">
    <text evidence="11">The sequence shown here is derived from an EMBL/GenBank/DDBJ whole genome shotgun (WGS) entry which is preliminary data.</text>
</comment>
<reference evidence="11 12" key="1">
    <citation type="submission" date="2021-01" db="EMBL/GenBank/DDBJ databases">
        <title>Whole genome shotgun sequence of Catellatospora bangladeshensis NBRC 107357.</title>
        <authorList>
            <person name="Komaki H."/>
            <person name="Tamura T."/>
        </authorList>
    </citation>
    <scope>NUCLEOTIDE SEQUENCE [LARGE SCALE GENOMIC DNA]</scope>
    <source>
        <strain evidence="11 12">NBRC 107357</strain>
    </source>
</reference>
<organism evidence="11 12">
    <name type="scientific">Catellatospora bangladeshensis</name>
    <dbReference type="NCBI Taxonomy" id="310355"/>
    <lineage>
        <taxon>Bacteria</taxon>
        <taxon>Bacillati</taxon>
        <taxon>Actinomycetota</taxon>
        <taxon>Actinomycetes</taxon>
        <taxon>Micromonosporales</taxon>
        <taxon>Micromonosporaceae</taxon>
        <taxon>Catellatospora</taxon>
    </lineage>
</organism>
<dbReference type="SMART" id="SM00710">
    <property type="entry name" value="PbH1"/>
    <property type="match status" value="8"/>
</dbReference>
<dbReference type="Pfam" id="PF00353">
    <property type="entry name" value="HemolysinCabind"/>
    <property type="match status" value="1"/>
</dbReference>
<dbReference type="InterPro" id="IPR011049">
    <property type="entry name" value="Serralysin-like_metalloprot_C"/>
</dbReference>
<dbReference type="GO" id="GO:0005509">
    <property type="term" value="F:calcium ion binding"/>
    <property type="evidence" value="ECO:0007669"/>
    <property type="project" value="InterPro"/>
</dbReference>
<evidence type="ECO:0000256" key="6">
    <source>
        <dbReference type="ARBA" id="ARBA00022737"/>
    </source>
</evidence>
<gene>
    <name evidence="11" type="ORF">Cba03nite_35500</name>
</gene>
<evidence type="ECO:0000313" key="11">
    <source>
        <dbReference type="EMBL" id="GIF82201.1"/>
    </source>
</evidence>
<dbReference type="PANTHER" id="PTHR38340">
    <property type="entry name" value="S-LAYER PROTEIN"/>
    <property type="match status" value="1"/>
</dbReference>
<dbReference type="PRINTS" id="PR01488">
    <property type="entry name" value="RTXTOXINA"/>
</dbReference>
<proteinExistence type="predicted"/>
<feature type="domain" description="Right handed beta helix" evidence="10">
    <location>
        <begin position="142"/>
        <end position="305"/>
    </location>
</feature>
<keyword evidence="9" id="KW-0732">Signal</keyword>
<dbReference type="InterPro" id="IPR059226">
    <property type="entry name" value="Choice_anch_Q_dom"/>
</dbReference>
<keyword evidence="8" id="KW-0472">Membrane</keyword>
<dbReference type="SUPFAM" id="SSF51120">
    <property type="entry name" value="beta-Roll"/>
    <property type="match status" value="1"/>
</dbReference>